<keyword evidence="3" id="KW-1185">Reference proteome</keyword>
<name>A0ABV7ZVY3_9GAMM</name>
<proteinExistence type="predicted"/>
<dbReference type="Gene3D" id="3.30.470.20">
    <property type="entry name" value="ATP-grasp fold, B domain"/>
    <property type="match status" value="1"/>
</dbReference>
<reference evidence="3" key="1">
    <citation type="journal article" date="2019" name="Int. J. Syst. Evol. Microbiol.">
        <title>The Global Catalogue of Microorganisms (GCM) 10K type strain sequencing project: providing services to taxonomists for standard genome sequencing and annotation.</title>
        <authorList>
            <consortium name="The Broad Institute Genomics Platform"/>
            <consortium name="The Broad Institute Genome Sequencing Center for Infectious Disease"/>
            <person name="Wu L."/>
            <person name="Ma J."/>
        </authorList>
    </citation>
    <scope>NUCLEOTIDE SEQUENCE [LARGE SCALE GENOMIC DNA]</scope>
    <source>
        <strain evidence="3">IBRC 10765</strain>
    </source>
</reference>
<dbReference type="InterPro" id="IPR013651">
    <property type="entry name" value="ATP-grasp_RimK-type"/>
</dbReference>
<sequence>MKLISFDSFRTLHIPGVQYVKAEHFLRHEADIRAADWVLFPEFWQLNTLIYAWGCRVFPSPATYVLGHDKIEMTRVFQAVIPKHTPDTWIAANTEREQERLWDLMDLPFVAKIPKASMGEGVFLIEERRQWRDYCNLTPILYVQEYLPIDRDMRIIVAGKQILGGYWRLQSDNGFHNNVSQGGTVDHSPLHPAATELVITLAQTLNIDHAGFDIAMVGQHPYVFEFNRLFGNKGLPGLDYALAAAITPYLANQLPGHLGEQFENLTAPGDKPPTQVA</sequence>
<accession>A0ABV7ZVY3</accession>
<dbReference type="Pfam" id="PF08443">
    <property type="entry name" value="RimK"/>
    <property type="match status" value="1"/>
</dbReference>
<keyword evidence="2" id="KW-0436">Ligase</keyword>
<dbReference type="RefSeq" id="WP_380695197.1">
    <property type="nucleotide sequence ID" value="NZ_JBHRYR010000003.1"/>
</dbReference>
<evidence type="ECO:0000313" key="3">
    <source>
        <dbReference type="Proteomes" id="UP001595617"/>
    </source>
</evidence>
<dbReference type="GO" id="GO:0016874">
    <property type="term" value="F:ligase activity"/>
    <property type="evidence" value="ECO:0007669"/>
    <property type="project" value="UniProtKB-KW"/>
</dbReference>
<dbReference type="SUPFAM" id="SSF56059">
    <property type="entry name" value="Glutathione synthetase ATP-binding domain-like"/>
    <property type="match status" value="1"/>
</dbReference>
<organism evidence="2 3">
    <name type="scientific">Saccharospirillum mangrovi</name>
    <dbReference type="NCBI Taxonomy" id="2161747"/>
    <lineage>
        <taxon>Bacteria</taxon>
        <taxon>Pseudomonadati</taxon>
        <taxon>Pseudomonadota</taxon>
        <taxon>Gammaproteobacteria</taxon>
        <taxon>Oceanospirillales</taxon>
        <taxon>Saccharospirillaceae</taxon>
        <taxon>Saccharospirillum</taxon>
    </lineage>
</organism>
<gene>
    <name evidence="2" type="ORF">ACFOOG_07735</name>
</gene>
<dbReference type="EMBL" id="JBHRYR010000003">
    <property type="protein sequence ID" value="MFC3852719.1"/>
    <property type="molecule type" value="Genomic_DNA"/>
</dbReference>
<comment type="caution">
    <text evidence="2">The sequence shown here is derived from an EMBL/GenBank/DDBJ whole genome shotgun (WGS) entry which is preliminary data.</text>
</comment>
<dbReference type="PANTHER" id="PTHR21621:SF0">
    <property type="entry name" value="BETA-CITRYLGLUTAMATE SYNTHASE B-RELATED"/>
    <property type="match status" value="1"/>
</dbReference>
<dbReference type="PANTHER" id="PTHR21621">
    <property type="entry name" value="RIBOSOMAL PROTEIN S6 MODIFICATION PROTEIN"/>
    <property type="match status" value="1"/>
</dbReference>
<dbReference type="Proteomes" id="UP001595617">
    <property type="component" value="Unassembled WGS sequence"/>
</dbReference>
<evidence type="ECO:0000259" key="1">
    <source>
        <dbReference type="Pfam" id="PF08443"/>
    </source>
</evidence>
<protein>
    <submittedName>
        <fullName evidence="2">RimK family alpha-L-glutamate ligase</fullName>
    </submittedName>
</protein>
<feature type="domain" description="ATP-grasp fold RimK-type" evidence="1">
    <location>
        <begin position="84"/>
        <end position="233"/>
    </location>
</feature>
<evidence type="ECO:0000313" key="2">
    <source>
        <dbReference type="EMBL" id="MFC3852719.1"/>
    </source>
</evidence>